<protein>
    <recommendedName>
        <fullName evidence="4">Lipoprotein</fullName>
    </recommendedName>
</protein>
<dbReference type="RefSeq" id="WP_086114235.1">
    <property type="nucleotide sequence ID" value="NZ_CAWNHF010000176.1"/>
</dbReference>
<keyword evidence="3" id="KW-1185">Reference proteome</keyword>
<feature type="chain" id="PRO_5012260261" description="Lipoprotein" evidence="1">
    <location>
        <begin position="21"/>
        <end position="127"/>
    </location>
</feature>
<evidence type="ECO:0008006" key="4">
    <source>
        <dbReference type="Google" id="ProtNLM"/>
    </source>
</evidence>
<sequence>MSRFILIISFLFISACSKQAVHIYPDGNYLTDAKIGTPYNELIRIPGVIDKSFGAEITPENSGLTWSPSDYTVPVKPVTAKDYSRIKIQGTPTHAGEIRIKVAGAIYGTMLNGANDFEKIYIIKVSK</sequence>
<dbReference type="PROSITE" id="PS51257">
    <property type="entry name" value="PROKAR_LIPOPROTEIN"/>
    <property type="match status" value="1"/>
</dbReference>
<gene>
    <name evidence="2" type="ORF">Xbed_03643</name>
</gene>
<accession>A0A1Y2S857</accession>
<proteinExistence type="predicted"/>
<organism evidence="2 3">
    <name type="scientific">Xenorhabdus beddingii</name>
    <dbReference type="NCBI Taxonomy" id="40578"/>
    <lineage>
        <taxon>Bacteria</taxon>
        <taxon>Pseudomonadati</taxon>
        <taxon>Pseudomonadota</taxon>
        <taxon>Gammaproteobacteria</taxon>
        <taxon>Enterobacterales</taxon>
        <taxon>Morganellaceae</taxon>
        <taxon>Xenorhabdus</taxon>
    </lineage>
</organism>
<dbReference type="AlphaFoldDB" id="A0A1Y2S857"/>
<evidence type="ECO:0000313" key="3">
    <source>
        <dbReference type="Proteomes" id="UP000194204"/>
    </source>
</evidence>
<dbReference type="EMBL" id="MUBK01000068">
    <property type="protein sequence ID" value="OTA14839.1"/>
    <property type="molecule type" value="Genomic_DNA"/>
</dbReference>
<dbReference type="OrthoDB" id="6636547at2"/>
<dbReference type="Proteomes" id="UP000194204">
    <property type="component" value="Unassembled WGS sequence"/>
</dbReference>
<reference evidence="2 3" key="1">
    <citation type="submission" date="2017-01" db="EMBL/GenBank/DDBJ databases">
        <title>Deconstructing symbiosis and pathogenesis requirements using a combined genomic-metabolomic approach.</title>
        <authorList>
            <person name="Tobias N.J."/>
            <person name="Wolff H."/>
            <person name="Djahanschiri B."/>
            <person name="Ebersberger I."/>
            <person name="Bode H.B."/>
        </authorList>
    </citation>
    <scope>NUCLEOTIDE SEQUENCE [LARGE SCALE GENOMIC DNA]</scope>
    <source>
        <strain evidence="2 3">DSM 4764</strain>
    </source>
</reference>
<name>A0A1Y2S857_9GAMM</name>
<evidence type="ECO:0000313" key="2">
    <source>
        <dbReference type="EMBL" id="OTA14839.1"/>
    </source>
</evidence>
<keyword evidence="1" id="KW-0732">Signal</keyword>
<dbReference type="STRING" id="40578.Xbed_03643"/>
<comment type="caution">
    <text evidence="2">The sequence shown here is derived from an EMBL/GenBank/DDBJ whole genome shotgun (WGS) entry which is preliminary data.</text>
</comment>
<evidence type="ECO:0000256" key="1">
    <source>
        <dbReference type="SAM" id="SignalP"/>
    </source>
</evidence>
<feature type="signal peptide" evidence="1">
    <location>
        <begin position="1"/>
        <end position="20"/>
    </location>
</feature>